<feature type="compositionally biased region" description="Polar residues" evidence="2">
    <location>
        <begin position="8"/>
        <end position="18"/>
    </location>
</feature>
<evidence type="ECO:0000313" key="6">
    <source>
        <dbReference type="Proteomes" id="UP000823405"/>
    </source>
</evidence>
<dbReference type="PANTHER" id="PTHR46825">
    <property type="entry name" value="D-ALANYL-D-ALANINE-CARBOXYPEPTIDASE/ENDOPEPTIDASE AMPH"/>
    <property type="match status" value="1"/>
</dbReference>
<organism evidence="5 6">
    <name type="scientific">Linnemannia gamsii</name>
    <dbReference type="NCBI Taxonomy" id="64522"/>
    <lineage>
        <taxon>Eukaryota</taxon>
        <taxon>Fungi</taxon>
        <taxon>Fungi incertae sedis</taxon>
        <taxon>Mucoromycota</taxon>
        <taxon>Mortierellomycotina</taxon>
        <taxon>Mortierellomycetes</taxon>
        <taxon>Mortierellales</taxon>
        <taxon>Mortierellaceae</taxon>
        <taxon>Linnemannia</taxon>
    </lineage>
</organism>
<name>A0A9P6UVJ1_9FUNG</name>
<evidence type="ECO:0000259" key="3">
    <source>
        <dbReference type="Pfam" id="PF00144"/>
    </source>
</evidence>
<dbReference type="InterPro" id="IPR001466">
    <property type="entry name" value="Beta-lactam-related"/>
</dbReference>
<keyword evidence="6" id="KW-1185">Reference proteome</keyword>
<reference evidence="5" key="1">
    <citation type="journal article" date="2020" name="Fungal Divers.">
        <title>Resolving the Mortierellaceae phylogeny through synthesis of multi-gene phylogenetics and phylogenomics.</title>
        <authorList>
            <person name="Vandepol N."/>
            <person name="Liber J."/>
            <person name="Desiro A."/>
            <person name="Na H."/>
            <person name="Kennedy M."/>
            <person name="Barry K."/>
            <person name="Grigoriev I.V."/>
            <person name="Miller A.N."/>
            <person name="O'Donnell K."/>
            <person name="Stajich J.E."/>
            <person name="Bonito G."/>
        </authorList>
    </citation>
    <scope>NUCLEOTIDE SEQUENCE</scope>
    <source>
        <strain evidence="5">NVP60</strain>
    </source>
</reference>
<evidence type="ECO:0000256" key="1">
    <source>
        <dbReference type="ARBA" id="ARBA00038215"/>
    </source>
</evidence>
<feature type="domain" description="Beta-lactamase-related" evidence="3">
    <location>
        <begin position="28"/>
        <end position="355"/>
    </location>
</feature>
<comment type="similarity">
    <text evidence="1">Belongs to the peptidase S12 family.</text>
</comment>
<feature type="region of interest" description="Disordered" evidence="2">
    <location>
        <begin position="1"/>
        <end position="21"/>
    </location>
</feature>
<feature type="domain" description="Peptidase S12 Pab87-related C-terminal" evidence="4">
    <location>
        <begin position="405"/>
        <end position="495"/>
    </location>
</feature>
<dbReference type="InterPro" id="IPR050491">
    <property type="entry name" value="AmpC-like"/>
</dbReference>
<sequence>MQFRAEATTPSPSSTNKDTLPAKLSSILENARIKNGIPGMAVSVLYKGELIFAEGFGKRNDEDPFTKDTLTPIGSLTKAFTATAIGELVAEGKMDWDTTPVNTYLPEFEVKDPVVTKQLTLVDLLSHRTNLSSIFLRWAKAKESRIEIIKYLRYVDQPSKLKSKLNYSNTMYAVAGEAGARIAGVSWEELVKSKILDPLGLTNTGFSQLAMKQFADYALPYGAASFEDAKKGTFIRGELYEDYLRDAPAGDIYSNVLDLARWGRAVLKGGEVDGKQVLNKNSIAETWTGYTFSSSTRRSPDFAPVQGYGLGWFIDAYKGHAKYTHGGLISGYKSGLDIYPDLDLVVAVQANVNNASLTEHLSHYILDELLDLPRTQDWLFEVSPKETQETYTMSDMLIEGEFPKKIENRPPVHPLEEYTGVFTHPAFGDISFVYNQTEDALYFKHLAFDIKMEHYHFDLFKVVLRFLGSAWAVGFQFETGVDGKVGKVTFIEPDDHHTGGSDAGEINIGLDTIIKSKIDVILKAYLGIVLDASVNIKADILAKIALKLGVDLKPSWTPRSTPSSTQTSPPKSACGIDVDLGILADITAAVKLDLGNLLVGIDADILADIKIDLDSLGLKVKADVDLALGLNLGAILGGVEGDCHDSQPGILAAIKLAVLANL</sequence>
<protein>
    <recommendedName>
        <fullName evidence="7">Beta-lactamase/transpeptidase-like protein</fullName>
    </recommendedName>
</protein>
<dbReference type="Gene3D" id="3.40.710.10">
    <property type="entry name" value="DD-peptidase/beta-lactamase superfamily"/>
    <property type="match status" value="1"/>
</dbReference>
<dbReference type="Pfam" id="PF11954">
    <property type="entry name" value="DUF3471"/>
    <property type="match status" value="1"/>
</dbReference>
<dbReference type="AlphaFoldDB" id="A0A9P6UVJ1"/>
<dbReference type="Gene3D" id="2.40.128.600">
    <property type="match status" value="1"/>
</dbReference>
<dbReference type="Proteomes" id="UP000823405">
    <property type="component" value="Unassembled WGS sequence"/>
</dbReference>
<dbReference type="PANTHER" id="PTHR46825:SF15">
    <property type="entry name" value="BETA-LACTAMASE-RELATED DOMAIN-CONTAINING PROTEIN"/>
    <property type="match status" value="1"/>
</dbReference>
<dbReference type="InterPro" id="IPR021860">
    <property type="entry name" value="Peptidase_S12_Pab87-rel_C"/>
</dbReference>
<evidence type="ECO:0000313" key="5">
    <source>
        <dbReference type="EMBL" id="KAG0321583.1"/>
    </source>
</evidence>
<evidence type="ECO:0008006" key="7">
    <source>
        <dbReference type="Google" id="ProtNLM"/>
    </source>
</evidence>
<proteinExistence type="inferred from homology"/>
<evidence type="ECO:0000256" key="2">
    <source>
        <dbReference type="SAM" id="MobiDB-lite"/>
    </source>
</evidence>
<dbReference type="InterPro" id="IPR012338">
    <property type="entry name" value="Beta-lactam/transpept-like"/>
</dbReference>
<evidence type="ECO:0000259" key="4">
    <source>
        <dbReference type="Pfam" id="PF11954"/>
    </source>
</evidence>
<gene>
    <name evidence="5" type="ORF">BGZ97_010935</name>
</gene>
<accession>A0A9P6UVJ1</accession>
<dbReference type="SUPFAM" id="SSF56601">
    <property type="entry name" value="beta-lactamase/transpeptidase-like"/>
    <property type="match status" value="1"/>
</dbReference>
<comment type="caution">
    <text evidence="5">The sequence shown here is derived from an EMBL/GenBank/DDBJ whole genome shotgun (WGS) entry which is preliminary data.</text>
</comment>
<dbReference type="OrthoDB" id="5946976at2759"/>
<dbReference type="Pfam" id="PF00144">
    <property type="entry name" value="Beta-lactamase"/>
    <property type="match status" value="1"/>
</dbReference>
<dbReference type="EMBL" id="JAAAIN010000059">
    <property type="protein sequence ID" value="KAG0321583.1"/>
    <property type="molecule type" value="Genomic_DNA"/>
</dbReference>